<reference evidence="2 3" key="1">
    <citation type="journal article" date="2015" name="Genome Announc.">
        <title>Expanding the biotechnology potential of lactobacilli through comparative genomics of 213 strains and associated genera.</title>
        <authorList>
            <person name="Sun Z."/>
            <person name="Harris H.M."/>
            <person name="McCann A."/>
            <person name="Guo C."/>
            <person name="Argimon S."/>
            <person name="Zhang W."/>
            <person name="Yang X."/>
            <person name="Jeffery I.B."/>
            <person name="Cooney J.C."/>
            <person name="Kagawa T.F."/>
            <person name="Liu W."/>
            <person name="Song Y."/>
            <person name="Salvetti E."/>
            <person name="Wrobel A."/>
            <person name="Rasinkangas P."/>
            <person name="Parkhill J."/>
            <person name="Rea M.C."/>
            <person name="O'Sullivan O."/>
            <person name="Ritari J."/>
            <person name="Douillard F.P."/>
            <person name="Paul Ross R."/>
            <person name="Yang R."/>
            <person name="Briner A.E."/>
            <person name="Felis G.E."/>
            <person name="de Vos W.M."/>
            <person name="Barrangou R."/>
            <person name="Klaenhammer T.R."/>
            <person name="Caufield P.W."/>
            <person name="Cui Y."/>
            <person name="Zhang H."/>
            <person name="O'Toole P.W."/>
        </authorList>
    </citation>
    <scope>NUCLEOTIDE SEQUENCE [LARGE SCALE GENOMIC DNA]</scope>
    <source>
        <strain evidence="2 3">DSM 18933</strain>
    </source>
</reference>
<dbReference type="EMBL" id="AZGD01000090">
    <property type="protein sequence ID" value="KRM18938.1"/>
    <property type="molecule type" value="Genomic_DNA"/>
</dbReference>
<keyword evidence="3" id="KW-1185">Reference proteome</keyword>
<feature type="transmembrane region" description="Helical" evidence="1">
    <location>
        <begin position="12"/>
        <end position="30"/>
    </location>
</feature>
<evidence type="ECO:0000313" key="2">
    <source>
        <dbReference type="EMBL" id="KRM18938.1"/>
    </source>
</evidence>
<evidence type="ECO:0000313" key="3">
    <source>
        <dbReference type="Proteomes" id="UP000051054"/>
    </source>
</evidence>
<keyword evidence="1" id="KW-1133">Transmembrane helix</keyword>
<keyword evidence="1" id="KW-0472">Membrane</keyword>
<evidence type="ECO:0000256" key="1">
    <source>
        <dbReference type="SAM" id="Phobius"/>
    </source>
</evidence>
<dbReference type="AlphaFoldDB" id="A0A0R1WLU5"/>
<dbReference type="Proteomes" id="UP000051054">
    <property type="component" value="Unassembled WGS sequence"/>
</dbReference>
<organism evidence="2 3">
    <name type="scientific">Ligilactobacillus hayakitensis DSM 18933 = JCM 14209</name>
    <dbReference type="NCBI Taxonomy" id="1423755"/>
    <lineage>
        <taxon>Bacteria</taxon>
        <taxon>Bacillati</taxon>
        <taxon>Bacillota</taxon>
        <taxon>Bacilli</taxon>
        <taxon>Lactobacillales</taxon>
        <taxon>Lactobacillaceae</taxon>
        <taxon>Ligilactobacillus</taxon>
    </lineage>
</organism>
<protein>
    <submittedName>
        <fullName evidence="2">Uncharacterized protein</fullName>
    </submittedName>
</protein>
<feature type="transmembrane region" description="Helical" evidence="1">
    <location>
        <begin position="42"/>
        <end position="67"/>
    </location>
</feature>
<proteinExistence type="predicted"/>
<accession>A0A0R1WLU5</accession>
<sequence length="70" mass="8048">MIIIKIIFESKIVYSPLFLTSVLILTQYDLKEKDVLKIDGAIVPEIFLVVINVIYLTNVCRVVALFYTKI</sequence>
<keyword evidence="1" id="KW-0812">Transmembrane</keyword>
<name>A0A0R1WLU5_9LACO</name>
<gene>
    <name evidence="2" type="ORF">FC40_GL000727</name>
</gene>
<comment type="caution">
    <text evidence="2">The sequence shown here is derived from an EMBL/GenBank/DDBJ whole genome shotgun (WGS) entry which is preliminary data.</text>
</comment>